<organism evidence="2 3">
    <name type="scientific">Loxostege sticticalis</name>
    <name type="common">Beet webworm moth</name>
    <dbReference type="NCBI Taxonomy" id="481309"/>
    <lineage>
        <taxon>Eukaryota</taxon>
        <taxon>Metazoa</taxon>
        <taxon>Ecdysozoa</taxon>
        <taxon>Arthropoda</taxon>
        <taxon>Hexapoda</taxon>
        <taxon>Insecta</taxon>
        <taxon>Pterygota</taxon>
        <taxon>Neoptera</taxon>
        <taxon>Endopterygota</taxon>
        <taxon>Lepidoptera</taxon>
        <taxon>Glossata</taxon>
        <taxon>Ditrysia</taxon>
        <taxon>Pyraloidea</taxon>
        <taxon>Crambidae</taxon>
        <taxon>Pyraustinae</taxon>
        <taxon>Loxostege</taxon>
    </lineage>
</organism>
<dbReference type="EMBL" id="JBEDNZ010000016">
    <property type="protein sequence ID" value="KAL0822443.1"/>
    <property type="molecule type" value="Genomic_DNA"/>
</dbReference>
<evidence type="ECO:0000256" key="1">
    <source>
        <dbReference type="SAM" id="MobiDB-lite"/>
    </source>
</evidence>
<sequence length="486" mass="54828">MSDNSVDGIEIGDGSADVSDSESSSNDDPGPVTCVKLPLAENIAAYVNKIELIRDIDPIECNSSLIENVMNNYVIVKKIISTLPWQEKLLCKHVCQTWHSAVLALQKEQLGPADFVIDLQIASIKNGVKYKVSGLYYTEPLVVFTFTNTPAGFGVTNRCLELVPSPCDPPCEMEHCLIDYVHRETTAPKDCMLTVRASYLSYMPLPQSITYKHTLTQRMFRRSYPFIGGIYIPTIPDVQFHVINIQTNTDMQKEYFEVIKNIAQNRIFKGVLIYVTEKFLLHSEIEECSYLNYFKDVQPDIPYALGGCIVEDTMCEQSNIVPLVDCRNEGNYFVSENLITIGMFTVPKDPNATDQGHKINFEMYSLVLESSDWTKAKIQKTINEFSKKVPRFEHSVVLKLSCVGRDKKHELEEDLFRAEFPNSRLVGCFGNGELGLNHPARPVDEAPPSKRHRHDPGPEFGLIYSYSTVFVYIGWGKMTSSEGPAQ</sequence>
<gene>
    <name evidence="2" type="ORF">ABMA28_004512</name>
</gene>
<proteinExistence type="predicted"/>
<dbReference type="AlphaFoldDB" id="A0ABD0STT6"/>
<feature type="region of interest" description="Disordered" evidence="1">
    <location>
        <begin position="1"/>
        <end position="32"/>
    </location>
</feature>
<reference evidence="2 3" key="1">
    <citation type="submission" date="2024-06" db="EMBL/GenBank/DDBJ databases">
        <title>A chromosome-level genome assembly of beet webworm, Loxostege sticticalis.</title>
        <authorList>
            <person name="Zhang Y."/>
        </authorList>
    </citation>
    <scope>NUCLEOTIDE SEQUENCE [LARGE SCALE GENOMIC DNA]</scope>
    <source>
        <strain evidence="2">AQ028</strain>
        <tissue evidence="2">Male pupae</tissue>
    </source>
</reference>
<dbReference type="Proteomes" id="UP001549921">
    <property type="component" value="Unassembled WGS sequence"/>
</dbReference>
<evidence type="ECO:0000313" key="3">
    <source>
        <dbReference type="Proteomes" id="UP001549921"/>
    </source>
</evidence>
<evidence type="ECO:0000313" key="2">
    <source>
        <dbReference type="EMBL" id="KAL0822443.1"/>
    </source>
</evidence>
<accession>A0ABD0STT6</accession>
<comment type="caution">
    <text evidence="2">The sequence shown here is derived from an EMBL/GenBank/DDBJ whole genome shotgun (WGS) entry which is preliminary data.</text>
</comment>
<name>A0ABD0STT6_LOXSC</name>
<feature type="compositionally biased region" description="Low complexity" evidence="1">
    <location>
        <begin position="13"/>
        <end position="28"/>
    </location>
</feature>
<protein>
    <submittedName>
        <fullName evidence="2">Uncharacterized protein</fullName>
    </submittedName>
</protein>
<feature type="region of interest" description="Disordered" evidence="1">
    <location>
        <begin position="437"/>
        <end position="456"/>
    </location>
</feature>